<accession>A0A2Z2NHY5</accession>
<dbReference type="InterPro" id="IPR047187">
    <property type="entry name" value="SF1_C_Upf1"/>
</dbReference>
<dbReference type="PANTHER" id="PTHR10887:SF495">
    <property type="entry name" value="HELICASE SENATAXIN ISOFORM X1-RELATED"/>
    <property type="match status" value="1"/>
</dbReference>
<gene>
    <name evidence="3" type="ORF">IMCC3135_04015</name>
</gene>
<sequence length="1174" mass="130664">MRILNNRLVFSPSDLSGYLSSPFASWMDRFAREFPDQAPPADEADALLGVLGKRGLEHEAAFEQRFRDAGLEVLNIDAEVCATTESLSLSAEEDMDRRRLCTVEAIRSGVDVIAQATLEGERFAGVADFLVKVPGASELGSYHYEVWDTKLASRIRPGFVIQLCCYVEMLEQIQGCRAEHLVVVLGDRREERVRLVDCQDYYRALKQQFLQLHDGWSRDEMPSPTASSSYGRWSGYVQSWLESIDHLSQVATITGSQLARLEAAGIATRAALAAVDVSVAGIDDMSLQRLARQASLQIQSQGCAVPAYSLLEQPVDIAAADAREVLLSVGESGVTNGLSRLPAWCPEDVFFDIEGFPLDTGGLEYLWGCTYFDEQSERTFRDWWAHDSTAERQAFEGFIDWIYERWQRAPTMHVYHYANYEIAACQRLMGRYGTREHELDELLRADVFVDLYVVVQQSLQIGEPRYSIKNVERLYRGGRDTDVGSGGDSVVVYEHWRERHQAGVEGDTWQNSETLNSIRNYNIDDCNSTQELVDWLRERQQEHGITIQLETGDSQEVIPDQVVSARLEMRDRLLLNADTQRKAEDYMTAAVSENMAGLLEFHRREAKPAWWRYFDRHSSTPEQLMHDPACLAKCLRTGREPFKPTERARNLAYEYDFGTMQDFKGLPAAVELLDERGDNDKPLRATVLHALSDFAQGRLVLQSAKELPTTVTLIPNEFINPAPIPDAIDAVVEQWLERSDETGSIDDFLFRRAPRFKQPRPGAIAYGDTSEERLAATIEAVLDLDDSYLTIQGPPGCGKSYTGARIIAALCAQGCKIGISSNSHAAIQNLMTGAARYCQAQGVAARFLCSRQPDDELVQLGAELFSNSKLAAELAPATVVGTTAWGFARNDLAGEFDYLLIDEAGQVSVANLLAMSRSARNLVLLGDQMQLGQPSQGSHPAESGLSVLEYLLKGQPTIDENMGVFLGTTYRMHSHINRYVSQRFYDGRLKSVAQTDARELLPDEARLPELDRKAGICFIPVQHTGNAQSSEEEAVEIFRLARSLLGQRVKTSASDDSSKPLGWNDLLFVAPYNQQVKLLQERLGEQARVGSVDRFQGQEAAVVFLSLCSSDAAEAPRGIDFLFDPNRLNVAISRAQTLVVVVGNPGLATTRVSTVAQLRKVNLVAGLLYHSADE</sequence>
<protein>
    <recommendedName>
        <fullName evidence="5">RecBCD enzyme subunit RecD</fullName>
    </recommendedName>
</protein>
<name>A0A2Z2NHY5_9GAMM</name>
<dbReference type="AlphaFoldDB" id="A0A2Z2NHY5"/>
<dbReference type="OrthoDB" id="9757917at2"/>
<feature type="domain" description="YprB ribonuclease H-like" evidence="2">
    <location>
        <begin position="349"/>
        <end position="536"/>
    </location>
</feature>
<evidence type="ECO:0008006" key="5">
    <source>
        <dbReference type="Google" id="ProtNLM"/>
    </source>
</evidence>
<dbReference type="InterPro" id="IPR038720">
    <property type="entry name" value="YprB_RNase_H-like_dom"/>
</dbReference>
<dbReference type="SUPFAM" id="SSF52540">
    <property type="entry name" value="P-loop containing nucleoside triphosphate hydrolases"/>
    <property type="match status" value="1"/>
</dbReference>
<dbReference type="CDD" id="cd18808">
    <property type="entry name" value="SF1_C_Upf1"/>
    <property type="match status" value="1"/>
</dbReference>
<evidence type="ECO:0000313" key="3">
    <source>
        <dbReference type="EMBL" id="ASJ70916.1"/>
    </source>
</evidence>
<evidence type="ECO:0000313" key="4">
    <source>
        <dbReference type="Proteomes" id="UP000250079"/>
    </source>
</evidence>
<evidence type="ECO:0000259" key="2">
    <source>
        <dbReference type="Pfam" id="PF13482"/>
    </source>
</evidence>
<dbReference type="RefSeq" id="WP_088916410.1">
    <property type="nucleotide sequence ID" value="NZ_CP018632.1"/>
</dbReference>
<evidence type="ECO:0000259" key="1">
    <source>
        <dbReference type="Pfam" id="PF13087"/>
    </source>
</evidence>
<dbReference type="InterPro" id="IPR012337">
    <property type="entry name" value="RNaseH-like_sf"/>
</dbReference>
<dbReference type="NCBIfam" id="TIGR03491">
    <property type="entry name" value="TM0106 family RecB-like putative nuclease"/>
    <property type="match status" value="1"/>
</dbReference>
<organism evidence="3 4">
    <name type="scientific">Granulosicoccus antarcticus IMCC3135</name>
    <dbReference type="NCBI Taxonomy" id="1192854"/>
    <lineage>
        <taxon>Bacteria</taxon>
        <taxon>Pseudomonadati</taxon>
        <taxon>Pseudomonadota</taxon>
        <taxon>Gammaproteobacteria</taxon>
        <taxon>Chromatiales</taxon>
        <taxon>Granulosicoccaceae</taxon>
        <taxon>Granulosicoccus</taxon>
    </lineage>
</organism>
<feature type="domain" description="DNA2/NAM7 helicase-like C-terminal" evidence="1">
    <location>
        <begin position="950"/>
        <end position="1144"/>
    </location>
</feature>
<dbReference type="Pfam" id="PF13087">
    <property type="entry name" value="AAA_12"/>
    <property type="match status" value="1"/>
</dbReference>
<dbReference type="KEGG" id="gai:IMCC3135_04015"/>
<dbReference type="PANTHER" id="PTHR10887">
    <property type="entry name" value="DNA2/NAM7 HELICASE FAMILY"/>
    <property type="match status" value="1"/>
</dbReference>
<dbReference type="EMBL" id="CP018632">
    <property type="protein sequence ID" value="ASJ70916.1"/>
    <property type="molecule type" value="Genomic_DNA"/>
</dbReference>
<reference evidence="3 4" key="1">
    <citation type="submission" date="2016-12" db="EMBL/GenBank/DDBJ databases">
        <authorList>
            <person name="Song W.-J."/>
            <person name="Kurnit D.M."/>
        </authorList>
    </citation>
    <scope>NUCLEOTIDE SEQUENCE [LARGE SCALE GENOMIC DNA]</scope>
    <source>
        <strain evidence="3 4">IMCC3135</strain>
    </source>
</reference>
<dbReference type="InterPro" id="IPR041679">
    <property type="entry name" value="DNA2/NAM7-like_C"/>
</dbReference>
<dbReference type="InterPro" id="IPR045055">
    <property type="entry name" value="DNA2/NAM7-like"/>
</dbReference>
<dbReference type="Pfam" id="PF13482">
    <property type="entry name" value="RNase_H_2"/>
    <property type="match status" value="1"/>
</dbReference>
<keyword evidence="4" id="KW-1185">Reference proteome</keyword>
<proteinExistence type="predicted"/>
<dbReference type="Gene3D" id="3.40.50.300">
    <property type="entry name" value="P-loop containing nucleotide triphosphate hydrolases"/>
    <property type="match status" value="2"/>
</dbReference>
<dbReference type="SUPFAM" id="SSF53098">
    <property type="entry name" value="Ribonuclease H-like"/>
    <property type="match status" value="1"/>
</dbReference>
<dbReference type="InterPro" id="IPR019993">
    <property type="entry name" value="RecB_nuclease_TM0106_put"/>
</dbReference>
<dbReference type="Proteomes" id="UP000250079">
    <property type="component" value="Chromosome"/>
</dbReference>
<dbReference type="Pfam" id="PF13604">
    <property type="entry name" value="AAA_30"/>
    <property type="match status" value="1"/>
</dbReference>
<dbReference type="InterPro" id="IPR027417">
    <property type="entry name" value="P-loop_NTPase"/>
</dbReference>
<dbReference type="CDD" id="cd17934">
    <property type="entry name" value="DEXXQc_Upf1-like"/>
    <property type="match status" value="1"/>
</dbReference>